<comment type="caution">
    <text evidence="3">The sequence shown here is derived from an EMBL/GenBank/DDBJ whole genome shotgun (WGS) entry which is preliminary data.</text>
</comment>
<dbReference type="Gene3D" id="3.90.1200.10">
    <property type="match status" value="1"/>
</dbReference>
<dbReference type="Pfam" id="PF01636">
    <property type="entry name" value="APH"/>
    <property type="match status" value="1"/>
</dbReference>
<gene>
    <name evidence="3" type="ORF">KGQ19_12815</name>
</gene>
<organism evidence="3 4">
    <name type="scientific">Catenulispora pinistramenti</name>
    <dbReference type="NCBI Taxonomy" id="2705254"/>
    <lineage>
        <taxon>Bacteria</taxon>
        <taxon>Bacillati</taxon>
        <taxon>Actinomycetota</taxon>
        <taxon>Actinomycetes</taxon>
        <taxon>Catenulisporales</taxon>
        <taxon>Catenulisporaceae</taxon>
        <taxon>Catenulispora</taxon>
    </lineage>
</organism>
<protein>
    <submittedName>
        <fullName evidence="3">Phosphotransferase</fullName>
    </submittedName>
</protein>
<dbReference type="SUPFAM" id="SSF56112">
    <property type="entry name" value="Protein kinase-like (PK-like)"/>
    <property type="match status" value="1"/>
</dbReference>
<proteinExistence type="inferred from homology"/>
<name>A0ABS5KP34_9ACTN</name>
<sequence>MTPTPTSAPANDPTAPSAVQQLLEAGFGLTATELDRIPVGAGSVNYRAVTEAGRLFVKAYTPGTDLDGEAGGIRLSALAAQAGIPIARPLALPDGTFIATHEGTAASVWEYVDGEIIETGYNRQQLHAVGHTLGQIHRTFATLPESSGPAPQVKPWLTFDAPEFTGTIDRLLGIIEDKDELDEFDEEARRTLRERRDQVDRIPALLAELPQLTTQVLHGDYSPMNIMLSGEQVAAVIDFRPPDPFFIAYELGRVAYYPNTVVHSDAWDADATELIAAYRDANPHVAPDGIAYSARVALLQLLTSLYGVKNHYLKPGLLQTELDAFWLSRHHAATTLLDRLSDLEKTLRA</sequence>
<evidence type="ECO:0000256" key="1">
    <source>
        <dbReference type="ARBA" id="ARBA00038240"/>
    </source>
</evidence>
<dbReference type="InterPro" id="IPR050249">
    <property type="entry name" value="Pseudomonas-type_ThrB"/>
</dbReference>
<comment type="similarity">
    <text evidence="1">Belongs to the pseudomonas-type ThrB family.</text>
</comment>
<dbReference type="Gene3D" id="3.30.200.20">
    <property type="entry name" value="Phosphorylase Kinase, domain 1"/>
    <property type="match status" value="1"/>
</dbReference>
<keyword evidence="4" id="KW-1185">Reference proteome</keyword>
<dbReference type="InterPro" id="IPR002575">
    <property type="entry name" value="Aminoglycoside_PTrfase"/>
</dbReference>
<dbReference type="RefSeq" id="WP_212009330.1">
    <property type="nucleotide sequence ID" value="NZ_JAAFYZ010000034.1"/>
</dbReference>
<accession>A0ABS5KP34</accession>
<evidence type="ECO:0000259" key="2">
    <source>
        <dbReference type="Pfam" id="PF01636"/>
    </source>
</evidence>
<dbReference type="PANTHER" id="PTHR21064:SF6">
    <property type="entry name" value="AMINOGLYCOSIDE PHOSPHOTRANSFERASE DOMAIN-CONTAINING PROTEIN"/>
    <property type="match status" value="1"/>
</dbReference>
<evidence type="ECO:0000313" key="4">
    <source>
        <dbReference type="Proteomes" id="UP000730482"/>
    </source>
</evidence>
<reference evidence="3 4" key="1">
    <citation type="submission" date="2020-02" db="EMBL/GenBank/DDBJ databases">
        <title>Acidophilic actinobacteria isolated from forest soil.</title>
        <authorList>
            <person name="Golinska P."/>
        </authorList>
    </citation>
    <scope>NUCLEOTIDE SEQUENCE [LARGE SCALE GENOMIC DNA]</scope>
    <source>
        <strain evidence="3 4">NL8</strain>
    </source>
</reference>
<dbReference type="EMBL" id="JAAFYZ010000034">
    <property type="protein sequence ID" value="MBS2547749.1"/>
    <property type="molecule type" value="Genomic_DNA"/>
</dbReference>
<dbReference type="InterPro" id="IPR011009">
    <property type="entry name" value="Kinase-like_dom_sf"/>
</dbReference>
<dbReference type="Proteomes" id="UP000730482">
    <property type="component" value="Unassembled WGS sequence"/>
</dbReference>
<evidence type="ECO:0000313" key="3">
    <source>
        <dbReference type="EMBL" id="MBS2547749.1"/>
    </source>
</evidence>
<dbReference type="PANTHER" id="PTHR21064">
    <property type="entry name" value="AMINOGLYCOSIDE PHOSPHOTRANSFERASE DOMAIN-CONTAINING PROTEIN-RELATED"/>
    <property type="match status" value="1"/>
</dbReference>
<feature type="domain" description="Aminoglycoside phosphotransferase" evidence="2">
    <location>
        <begin position="36"/>
        <end position="281"/>
    </location>
</feature>